<comment type="caution">
    <text evidence="9">The sequence shown here is derived from an EMBL/GenBank/DDBJ whole genome shotgun (WGS) entry which is preliminary data.</text>
</comment>
<keyword evidence="7" id="KW-1133">Transmembrane helix</keyword>
<organism evidence="9 10">
    <name type="scientific">Cryptococcus neoformans Tu259-1</name>
    <dbReference type="NCBI Taxonomy" id="1230072"/>
    <lineage>
        <taxon>Eukaryota</taxon>
        <taxon>Fungi</taxon>
        <taxon>Dikarya</taxon>
        <taxon>Basidiomycota</taxon>
        <taxon>Agaricomycotina</taxon>
        <taxon>Tremellomycetes</taxon>
        <taxon>Tremellales</taxon>
        <taxon>Cryptococcaceae</taxon>
        <taxon>Cryptococcus</taxon>
        <taxon>Cryptococcus neoformans species complex</taxon>
    </lineage>
</organism>
<dbReference type="InterPro" id="IPR018170">
    <property type="entry name" value="Aldo/ket_reductase_CS"/>
</dbReference>
<evidence type="ECO:0000256" key="5">
    <source>
        <dbReference type="PIRSR" id="PIRSR000097-2"/>
    </source>
</evidence>
<evidence type="ECO:0000259" key="8">
    <source>
        <dbReference type="Pfam" id="PF00248"/>
    </source>
</evidence>
<dbReference type="PROSITE" id="PS00062">
    <property type="entry name" value="ALDOKETO_REDUCTASE_2"/>
    <property type="match status" value="1"/>
</dbReference>
<dbReference type="PRINTS" id="PR00069">
    <property type="entry name" value="ALDKETRDTASE"/>
</dbReference>
<evidence type="ECO:0000313" key="10">
    <source>
        <dbReference type="Proteomes" id="UP000199727"/>
    </source>
</evidence>
<gene>
    <name evidence="9" type="ORF">C361_02883</name>
</gene>
<dbReference type="InterPro" id="IPR036812">
    <property type="entry name" value="NAD(P)_OxRdtase_dom_sf"/>
</dbReference>
<feature type="domain" description="NADP-dependent oxidoreductase" evidence="8">
    <location>
        <begin position="18"/>
        <end position="263"/>
    </location>
</feature>
<proteinExistence type="inferred from homology"/>
<dbReference type="AlphaFoldDB" id="A0A854QGD7"/>
<comment type="similarity">
    <text evidence="1">Belongs to the aldo/keto reductase family.</text>
</comment>
<accession>A0A854QGD7</accession>
<name>A0A854QGD7_CRYNE</name>
<dbReference type="InterPro" id="IPR020471">
    <property type="entry name" value="AKR"/>
</dbReference>
<evidence type="ECO:0000256" key="3">
    <source>
        <dbReference type="ARBA" id="ARBA00023002"/>
    </source>
</evidence>
<evidence type="ECO:0000313" key="9">
    <source>
        <dbReference type="EMBL" id="OXG23115.1"/>
    </source>
</evidence>
<feature type="active site" description="Proton donor" evidence="4">
    <location>
        <position position="50"/>
    </location>
</feature>
<keyword evidence="2" id="KW-0521">NADP</keyword>
<dbReference type="OrthoDB" id="416253at2759"/>
<evidence type="ECO:0000256" key="1">
    <source>
        <dbReference type="ARBA" id="ARBA00007905"/>
    </source>
</evidence>
<dbReference type="PANTHER" id="PTHR43827:SF3">
    <property type="entry name" value="NADP-DEPENDENT OXIDOREDUCTASE DOMAIN-CONTAINING PROTEIN"/>
    <property type="match status" value="1"/>
</dbReference>
<dbReference type="InterPro" id="IPR044494">
    <property type="entry name" value="AKR3C2/3"/>
</dbReference>
<feature type="site" description="Lowers pKa of active site Tyr" evidence="6">
    <location>
        <position position="75"/>
    </location>
</feature>
<reference evidence="9 10" key="1">
    <citation type="submission" date="2017-06" db="EMBL/GenBank/DDBJ databases">
        <title>Global population genomics of the pathogenic fungus Cryptococcus neoformans var. grubii.</title>
        <authorList>
            <person name="Cuomo C."/>
            <person name="Litvintseva A."/>
            <person name="Chen Y."/>
            <person name="Young S."/>
            <person name="Zeng Q."/>
            <person name="Chapman S."/>
            <person name="Gujja S."/>
            <person name="Saif S."/>
            <person name="Birren B."/>
        </authorList>
    </citation>
    <scope>NUCLEOTIDE SEQUENCE [LARGE SCALE GENOMIC DNA]</scope>
    <source>
        <strain evidence="9 10">Tu259-1</strain>
    </source>
</reference>
<keyword evidence="7" id="KW-0812">Transmembrane</keyword>
<keyword evidence="3" id="KW-0560">Oxidoreductase</keyword>
<dbReference type="CDD" id="cd19120">
    <property type="entry name" value="AKR_AKR3C2-3"/>
    <property type="match status" value="1"/>
</dbReference>
<evidence type="ECO:0000256" key="2">
    <source>
        <dbReference type="ARBA" id="ARBA00022857"/>
    </source>
</evidence>
<sequence>MPFGEITLNDGHRIPAIAFGSWKIPKEVTAYQVGQAVDVGFDHIDTAQVYYNEEEVGQAIKESGLSRNELWVTTKWSGIDEKGARQSIGESLEKLGLEYLDLYLIHSPRVTKGDIKGAWKELEALQKEGKTKSIGVSNFNKEQLQELLAHATVKPVVNQILLHPYVITQTAPLLEYLKEQNIVPEGYSTLIPLTSRPGGPVDKPVNQIAKRLNVNPEQVLLAWSRAKGAIPVTTSSRKARLEGYLDAGDITLTEDDVKAIDKAGAKGELWFDCKARFGKVLVGAVFLIALIWLFKTCCRH</sequence>
<dbReference type="Pfam" id="PF00248">
    <property type="entry name" value="Aldo_ket_red"/>
    <property type="match status" value="1"/>
</dbReference>
<dbReference type="GO" id="GO:0016616">
    <property type="term" value="F:oxidoreductase activity, acting on the CH-OH group of donors, NAD or NADP as acceptor"/>
    <property type="evidence" value="ECO:0007669"/>
    <property type="project" value="UniProtKB-ARBA"/>
</dbReference>
<dbReference type="Gene3D" id="3.20.20.100">
    <property type="entry name" value="NADP-dependent oxidoreductase domain"/>
    <property type="match status" value="1"/>
</dbReference>
<dbReference type="InterPro" id="IPR023210">
    <property type="entry name" value="NADP_OxRdtase_dom"/>
</dbReference>
<dbReference type="PANTHER" id="PTHR43827">
    <property type="entry name" value="2,5-DIKETO-D-GLUCONIC ACID REDUCTASE"/>
    <property type="match status" value="1"/>
</dbReference>
<feature type="binding site" evidence="5">
    <location>
        <position position="106"/>
    </location>
    <ligand>
        <name>substrate</name>
    </ligand>
</feature>
<dbReference type="EMBL" id="AMKT01000037">
    <property type="protein sequence ID" value="OXG23115.1"/>
    <property type="molecule type" value="Genomic_DNA"/>
</dbReference>
<protein>
    <submittedName>
        <fullName evidence="9">Oxidoreductase</fullName>
    </submittedName>
</protein>
<evidence type="ECO:0000256" key="6">
    <source>
        <dbReference type="PIRSR" id="PIRSR000097-3"/>
    </source>
</evidence>
<dbReference type="Proteomes" id="UP000199727">
    <property type="component" value="Unassembled WGS sequence"/>
</dbReference>
<keyword evidence="7" id="KW-0472">Membrane</keyword>
<dbReference type="GO" id="GO:0016652">
    <property type="term" value="F:oxidoreductase activity, acting on NAD(P)H as acceptor"/>
    <property type="evidence" value="ECO:0007669"/>
    <property type="project" value="InterPro"/>
</dbReference>
<dbReference type="PIRSF" id="PIRSF000097">
    <property type="entry name" value="AKR"/>
    <property type="match status" value="1"/>
</dbReference>
<dbReference type="SUPFAM" id="SSF51430">
    <property type="entry name" value="NAD(P)-linked oxidoreductase"/>
    <property type="match status" value="1"/>
</dbReference>
<feature type="transmembrane region" description="Helical" evidence="7">
    <location>
        <begin position="277"/>
        <end position="294"/>
    </location>
</feature>
<evidence type="ECO:0000256" key="7">
    <source>
        <dbReference type="SAM" id="Phobius"/>
    </source>
</evidence>
<dbReference type="FunFam" id="3.20.20.100:FF:000002">
    <property type="entry name" value="2,5-diketo-D-gluconic acid reductase A"/>
    <property type="match status" value="1"/>
</dbReference>
<evidence type="ECO:0000256" key="4">
    <source>
        <dbReference type="PIRSR" id="PIRSR000097-1"/>
    </source>
</evidence>